<protein>
    <recommendedName>
        <fullName evidence="4">Cytosolic protein</fullName>
    </recommendedName>
</protein>
<evidence type="ECO:0000313" key="3">
    <source>
        <dbReference type="Proteomes" id="UP000266482"/>
    </source>
</evidence>
<dbReference type="OrthoDB" id="2376226at2"/>
<comment type="caution">
    <text evidence="2">The sequence shown here is derived from an EMBL/GenBank/DDBJ whole genome shotgun (WGS) entry which is preliminary data.</text>
</comment>
<dbReference type="AlphaFoldDB" id="A0A3A1UWC7"/>
<dbReference type="EMBL" id="QXQA01000006">
    <property type="protein sequence ID" value="RIX52828.1"/>
    <property type="molecule type" value="Genomic_DNA"/>
</dbReference>
<keyword evidence="3" id="KW-1185">Reference proteome</keyword>
<organism evidence="2 3">
    <name type="scientific">Paenibacillus nanensis</name>
    <dbReference type="NCBI Taxonomy" id="393251"/>
    <lineage>
        <taxon>Bacteria</taxon>
        <taxon>Bacillati</taxon>
        <taxon>Bacillota</taxon>
        <taxon>Bacilli</taxon>
        <taxon>Bacillales</taxon>
        <taxon>Paenibacillaceae</taxon>
        <taxon>Paenibacillus</taxon>
    </lineage>
</organism>
<reference evidence="2 3" key="1">
    <citation type="submission" date="2018-09" db="EMBL/GenBank/DDBJ databases">
        <title>Paenibacillus aracenensis nov. sp. isolated from a cave in southern Spain.</title>
        <authorList>
            <person name="Jurado V."/>
            <person name="Gutierrez-Patricio S."/>
            <person name="Gonzalez-Pimentel J.L."/>
            <person name="Miller A.Z."/>
            <person name="Laiz L."/>
            <person name="Saiz-Jimenez C."/>
        </authorList>
    </citation>
    <scope>NUCLEOTIDE SEQUENCE [LARGE SCALE GENOMIC DNA]</scope>
    <source>
        <strain evidence="2 3">DSM 22867</strain>
    </source>
</reference>
<proteinExistence type="predicted"/>
<accession>A0A3A1UWC7</accession>
<sequence>MPEDRDRYQDVSTTESHRNDLALEEFPEGPYGSTLLSESLGKSSPWRIDQRSSERFGYENRTLHKGMDRDYPGEDDYGAAIPEVHDEP</sequence>
<feature type="compositionally biased region" description="Basic and acidic residues" evidence="1">
    <location>
        <begin position="48"/>
        <end position="72"/>
    </location>
</feature>
<feature type="compositionally biased region" description="Basic and acidic residues" evidence="1">
    <location>
        <begin position="1"/>
        <end position="21"/>
    </location>
</feature>
<evidence type="ECO:0000313" key="2">
    <source>
        <dbReference type="EMBL" id="RIX52828.1"/>
    </source>
</evidence>
<evidence type="ECO:0008006" key="4">
    <source>
        <dbReference type="Google" id="ProtNLM"/>
    </source>
</evidence>
<name>A0A3A1UWC7_9BACL</name>
<evidence type="ECO:0000256" key="1">
    <source>
        <dbReference type="SAM" id="MobiDB-lite"/>
    </source>
</evidence>
<gene>
    <name evidence="2" type="ORF">D3P08_11340</name>
</gene>
<dbReference type="Proteomes" id="UP000266482">
    <property type="component" value="Unassembled WGS sequence"/>
</dbReference>
<feature type="region of interest" description="Disordered" evidence="1">
    <location>
        <begin position="1"/>
        <end position="88"/>
    </location>
</feature>